<proteinExistence type="predicted"/>
<feature type="region of interest" description="Disordered" evidence="1">
    <location>
        <begin position="176"/>
        <end position="209"/>
    </location>
</feature>
<evidence type="ECO:0000313" key="3">
    <source>
        <dbReference type="Proteomes" id="UP001451303"/>
    </source>
</evidence>
<evidence type="ECO:0000256" key="1">
    <source>
        <dbReference type="SAM" id="MobiDB-lite"/>
    </source>
</evidence>
<accession>A0ABR3DA45</accession>
<protein>
    <submittedName>
        <fullName evidence="2">Uncharacterized protein</fullName>
    </submittedName>
</protein>
<reference evidence="2 3" key="1">
    <citation type="submission" date="2023-09" db="EMBL/GenBank/DDBJ databases">
        <title>Multi-omics analysis of a traditional fermented food reveals byproduct-associated fungal strains for waste-to-food upcycling.</title>
        <authorList>
            <consortium name="Lawrence Berkeley National Laboratory"/>
            <person name="Rekdal V.M."/>
            <person name="Villalobos-Escobedo J.M."/>
            <person name="Rodriguez-Valeron N."/>
            <person name="Garcia M.O."/>
            <person name="Vasquez D.P."/>
            <person name="Damayanti I."/>
            <person name="Sorensen P.M."/>
            <person name="Baidoo E.E."/>
            <person name="De Carvalho A.C."/>
            <person name="Riley R."/>
            <person name="Lipzen A."/>
            <person name="He G."/>
            <person name="Yan M."/>
            <person name="Haridas S."/>
            <person name="Daum C."/>
            <person name="Yoshinaga Y."/>
            <person name="Ng V."/>
            <person name="Grigoriev I.V."/>
            <person name="Munk R."/>
            <person name="Nuraida L."/>
            <person name="Wijaya C.H."/>
            <person name="Morales P.-C."/>
            <person name="Keasling J.D."/>
        </authorList>
    </citation>
    <scope>NUCLEOTIDE SEQUENCE [LARGE SCALE GENOMIC DNA]</scope>
    <source>
        <strain evidence="2 3">FGSC 2613</strain>
    </source>
</reference>
<gene>
    <name evidence="2" type="ORF">QR685DRAFT_598462</name>
</gene>
<evidence type="ECO:0000313" key="2">
    <source>
        <dbReference type="EMBL" id="KAL0468738.1"/>
    </source>
</evidence>
<comment type="caution">
    <text evidence="2">The sequence shown here is derived from an EMBL/GenBank/DDBJ whole genome shotgun (WGS) entry which is preliminary data.</text>
</comment>
<keyword evidence="3" id="KW-1185">Reference proteome</keyword>
<dbReference type="Proteomes" id="UP001451303">
    <property type="component" value="Unassembled WGS sequence"/>
</dbReference>
<sequence length="209" mass="23096">MAQGGDSSLPSSFGYRSRRSGVTGLGSAVRLQKHTLNPGRIMAWSHDPLVLVKRIGKSRCVLAVAFPVRLVQPRFALGEETREVNSSLGKLGCDEHDQSSNILSDMLRLSKTEDFKRFEQAQLSRCEGDVKETLSKASLFKAVAYRVLESSQLQKRVPSVVAMVVTSPDNVCDKGGHRQCAQTSPYGFRNKDARIREPLRKPQINTGHS</sequence>
<feature type="compositionally biased region" description="Basic and acidic residues" evidence="1">
    <location>
        <begin position="189"/>
        <end position="200"/>
    </location>
</feature>
<name>A0ABR3DA45_NEUIN</name>
<dbReference type="EMBL" id="JAVLET010000006">
    <property type="protein sequence ID" value="KAL0468738.1"/>
    <property type="molecule type" value="Genomic_DNA"/>
</dbReference>
<organism evidence="2 3">
    <name type="scientific">Neurospora intermedia</name>
    <dbReference type="NCBI Taxonomy" id="5142"/>
    <lineage>
        <taxon>Eukaryota</taxon>
        <taxon>Fungi</taxon>
        <taxon>Dikarya</taxon>
        <taxon>Ascomycota</taxon>
        <taxon>Pezizomycotina</taxon>
        <taxon>Sordariomycetes</taxon>
        <taxon>Sordariomycetidae</taxon>
        <taxon>Sordariales</taxon>
        <taxon>Sordariaceae</taxon>
        <taxon>Neurospora</taxon>
    </lineage>
</organism>